<dbReference type="EMBL" id="CP012752">
    <property type="protein sequence ID" value="ALG11440.1"/>
    <property type="molecule type" value="Genomic_DNA"/>
</dbReference>
<dbReference type="Gene3D" id="2.130.10.10">
    <property type="entry name" value="YVTN repeat-like/Quinoprotein amine dehydrogenase"/>
    <property type="match status" value="1"/>
</dbReference>
<evidence type="ECO:0000256" key="1">
    <source>
        <dbReference type="SAM" id="MobiDB-lite"/>
    </source>
</evidence>
<feature type="compositionally biased region" description="Low complexity" evidence="1">
    <location>
        <begin position="369"/>
        <end position="388"/>
    </location>
</feature>
<dbReference type="KEGG" id="kphy:AOZ06_35330"/>
<dbReference type="Proteomes" id="UP000063699">
    <property type="component" value="Chromosome"/>
</dbReference>
<organism evidence="4 5">
    <name type="scientific">Kibdelosporangium phytohabitans</name>
    <dbReference type="NCBI Taxonomy" id="860235"/>
    <lineage>
        <taxon>Bacteria</taxon>
        <taxon>Bacillati</taxon>
        <taxon>Actinomycetota</taxon>
        <taxon>Actinomycetes</taxon>
        <taxon>Pseudonocardiales</taxon>
        <taxon>Pseudonocardiaceae</taxon>
        <taxon>Kibdelosporangium</taxon>
    </lineage>
</organism>
<dbReference type="InterPro" id="IPR022409">
    <property type="entry name" value="PKD/Chitinase_dom"/>
</dbReference>
<reference evidence="4 5" key="1">
    <citation type="submission" date="2015-07" db="EMBL/GenBank/DDBJ databases">
        <title>Genome sequencing of Kibdelosporangium phytohabitans.</title>
        <authorList>
            <person name="Qin S."/>
            <person name="Xing K."/>
        </authorList>
    </citation>
    <scope>NUCLEOTIDE SEQUENCE [LARGE SCALE GENOMIC DNA]</scope>
    <source>
        <strain evidence="4 5">KLBMP1111</strain>
    </source>
</reference>
<dbReference type="InterPro" id="IPR015943">
    <property type="entry name" value="WD40/YVTN_repeat-like_dom_sf"/>
</dbReference>
<feature type="region of interest" description="Disordered" evidence="1">
    <location>
        <begin position="358"/>
        <end position="460"/>
    </location>
</feature>
<dbReference type="Gene3D" id="3.30.10.20">
    <property type="match status" value="1"/>
</dbReference>
<dbReference type="PANTHER" id="PTHR46345">
    <property type="entry name" value="INVERTED FORMIN-2"/>
    <property type="match status" value="1"/>
</dbReference>
<dbReference type="InterPro" id="IPR035986">
    <property type="entry name" value="PKD_dom_sf"/>
</dbReference>
<feature type="domain" description="PKD" evidence="2">
    <location>
        <begin position="450"/>
        <end position="536"/>
    </location>
</feature>
<dbReference type="InterPro" id="IPR005543">
    <property type="entry name" value="PASTA_dom"/>
</dbReference>
<dbReference type="STRING" id="860235.AOZ06_35330"/>
<keyword evidence="5" id="KW-1185">Reference proteome</keyword>
<dbReference type="CDD" id="cd00146">
    <property type="entry name" value="PKD"/>
    <property type="match status" value="1"/>
</dbReference>
<dbReference type="InterPro" id="IPR000601">
    <property type="entry name" value="PKD_dom"/>
</dbReference>
<dbReference type="SUPFAM" id="SSF49299">
    <property type="entry name" value="PKD domain"/>
    <property type="match status" value="1"/>
</dbReference>
<feature type="domain" description="PASTA" evidence="3">
    <location>
        <begin position="531"/>
        <end position="597"/>
    </location>
</feature>
<dbReference type="InterPro" id="IPR013783">
    <property type="entry name" value="Ig-like_fold"/>
</dbReference>
<evidence type="ECO:0000259" key="3">
    <source>
        <dbReference type="PROSITE" id="PS51178"/>
    </source>
</evidence>
<evidence type="ECO:0000313" key="5">
    <source>
        <dbReference type="Proteomes" id="UP000063699"/>
    </source>
</evidence>
<evidence type="ECO:0008006" key="6">
    <source>
        <dbReference type="Google" id="ProtNLM"/>
    </source>
</evidence>
<gene>
    <name evidence="4" type="ORF">AOZ06_35330</name>
</gene>
<dbReference type="PANTHER" id="PTHR46345:SF8">
    <property type="entry name" value="FORMIN 3, ISOFORM B"/>
    <property type="match status" value="1"/>
</dbReference>
<protein>
    <recommendedName>
        <fullName evidence="6">PKD domain-containing protein</fullName>
    </recommendedName>
</protein>
<proteinExistence type="predicted"/>
<name>A0A0N9I6U8_9PSEU</name>
<dbReference type="CDD" id="cd06577">
    <property type="entry name" value="PASTA_pknB"/>
    <property type="match status" value="1"/>
</dbReference>
<dbReference type="PROSITE" id="PS51178">
    <property type="entry name" value="PASTA"/>
    <property type="match status" value="1"/>
</dbReference>
<dbReference type="Pfam" id="PF03793">
    <property type="entry name" value="PASTA"/>
    <property type="match status" value="1"/>
</dbReference>
<dbReference type="AlphaFoldDB" id="A0A0N9I6U8"/>
<evidence type="ECO:0000313" key="4">
    <source>
        <dbReference type="EMBL" id="ALG11440.1"/>
    </source>
</evidence>
<dbReference type="GO" id="GO:0005975">
    <property type="term" value="P:carbohydrate metabolic process"/>
    <property type="evidence" value="ECO:0007669"/>
    <property type="project" value="UniProtKB-ARBA"/>
</dbReference>
<evidence type="ECO:0000259" key="2">
    <source>
        <dbReference type="PROSITE" id="PS50093"/>
    </source>
</evidence>
<accession>A0A0N9I6U8</accession>
<dbReference type="Pfam" id="PF18911">
    <property type="entry name" value="PKD_4"/>
    <property type="match status" value="1"/>
</dbReference>
<dbReference type="SMART" id="SM00740">
    <property type="entry name" value="PASTA"/>
    <property type="match status" value="1"/>
</dbReference>
<dbReference type="SUPFAM" id="SSF63829">
    <property type="entry name" value="Calcium-dependent phosphotriesterase"/>
    <property type="match status" value="1"/>
</dbReference>
<dbReference type="SMART" id="SM00089">
    <property type="entry name" value="PKD"/>
    <property type="match status" value="1"/>
</dbReference>
<dbReference type="PRINTS" id="PR01217">
    <property type="entry name" value="PRICHEXTENSN"/>
</dbReference>
<dbReference type="Gene3D" id="2.60.40.10">
    <property type="entry name" value="Immunoglobulins"/>
    <property type="match status" value="1"/>
</dbReference>
<feature type="compositionally biased region" description="Pro residues" evidence="1">
    <location>
        <begin position="402"/>
        <end position="448"/>
    </location>
</feature>
<dbReference type="PROSITE" id="PS50093">
    <property type="entry name" value="PKD"/>
    <property type="match status" value="1"/>
</dbReference>
<sequence length="764" mass="79384">MSTVIAVGGMAVAGVDSGNEVQDVKLLSGAAWLASGRVGQLSLLDGPSTEVSAQVQVSAPGSVLDVVQAGPNAYAVDQTAGTIRRIDGATFEVSAPESPIAGARGGLTAFAGSGKLYIVDTQRGLFTNADPRTGRALSDAKSLAAQIAPGTTGIDDGGRLWISDNATGDVRMISDDSEAEQIKGVSRPGRSLLTITKGRPVVVDVAARKATVLDPLIRATSTTIDLDLRNGEEVQVSGSPYGERFYVVAPRGVLTICELDEESCSNAVPLAGGKLGAAVEAGNRLFVPDFTTGQVWIVDLDKRSVLARPQVLKTARQFQLVSRDGVVFFNDAESDQAGVITLDGTVLNVAKYDAKDPNKGLTAPIKGVPTQPNQQQQNQPNQQQDPTQVPVPPQQPQQPQQPQTPPPANPLPPQPPPPPYEPPPAPPPPPPPAPPEPPPTQDPPPTPEKPVIKITPSKASPVVNESITLKVDDSNGTAPTHATWTFGDSQKGTGAMVSHKWAALGTYQVSVEVTMPDGQTATTSRPIEVTKPPDTTVPTVIGQTENAATTALTKASLRTTVKRVASHTVAAGLVLAQDPAGGKVVAPQTMVALQVSSGKPAAIDLLARAGSAAWRTGAGTLSYNGGDGDVKGFVKPRSGFYLEDRSTPAFLETHPQWVDNGYIEGTYTLPRPVVAGDRFKVTVGFMAVQSPPSAGGGTFVVSVIRGGAATTIASVADSASDGVLRQINVDLTPHAGATQVRFRFNAGPSAGQDWASWVGPRIEG</sequence>